<evidence type="ECO:0000313" key="1">
    <source>
        <dbReference type="EMBL" id="WAR26333.1"/>
    </source>
</evidence>
<organism evidence="1 2">
    <name type="scientific">Mya arenaria</name>
    <name type="common">Soft-shell clam</name>
    <dbReference type="NCBI Taxonomy" id="6604"/>
    <lineage>
        <taxon>Eukaryota</taxon>
        <taxon>Metazoa</taxon>
        <taxon>Spiralia</taxon>
        <taxon>Lophotrochozoa</taxon>
        <taxon>Mollusca</taxon>
        <taxon>Bivalvia</taxon>
        <taxon>Autobranchia</taxon>
        <taxon>Heteroconchia</taxon>
        <taxon>Euheterodonta</taxon>
        <taxon>Imparidentia</taxon>
        <taxon>Neoheterodontei</taxon>
        <taxon>Myida</taxon>
        <taxon>Myoidea</taxon>
        <taxon>Myidae</taxon>
        <taxon>Mya</taxon>
    </lineage>
</organism>
<dbReference type="EMBL" id="CP111025">
    <property type="protein sequence ID" value="WAR26333.1"/>
    <property type="molecule type" value="Genomic_DNA"/>
</dbReference>
<evidence type="ECO:0000313" key="2">
    <source>
        <dbReference type="Proteomes" id="UP001164746"/>
    </source>
</evidence>
<keyword evidence="2" id="KW-1185">Reference proteome</keyword>
<proteinExistence type="predicted"/>
<name>A0ABY7FZK7_MYAAR</name>
<reference evidence="1" key="1">
    <citation type="submission" date="2022-11" db="EMBL/GenBank/DDBJ databases">
        <title>Centuries of genome instability and evolution in soft-shell clam transmissible cancer (bioRxiv).</title>
        <authorList>
            <person name="Hart S.F.M."/>
            <person name="Yonemitsu M.A."/>
            <person name="Giersch R.M."/>
            <person name="Beal B.F."/>
            <person name="Arriagada G."/>
            <person name="Davis B.W."/>
            <person name="Ostrander E.A."/>
            <person name="Goff S.P."/>
            <person name="Metzger M.J."/>
        </authorList>
    </citation>
    <scope>NUCLEOTIDE SEQUENCE</scope>
    <source>
        <strain evidence="1">MELC-2E11</strain>
        <tissue evidence="1">Siphon/mantle</tissue>
    </source>
</reference>
<accession>A0ABY7FZK7</accession>
<protein>
    <submittedName>
        <fullName evidence="1">Uncharacterized protein</fullName>
    </submittedName>
</protein>
<dbReference type="Proteomes" id="UP001164746">
    <property type="component" value="Chromosome 14"/>
</dbReference>
<sequence>MDPGQQRPLNQSSQILIAAVAPLKTNVWLEKLWGLLNKQELTKEDFVSWSEYHAYIQHNETAPSTIEALMSLFLAFAHSDTIVKHSMNVVKTATENLNTGQNPVLATAIFKAGIAESEDDDSPLKAIHLTRTRHA</sequence>
<gene>
    <name evidence="1" type="ORF">MAR_012037</name>
</gene>